<dbReference type="RefSeq" id="WP_076364557.1">
    <property type="nucleotide sequence ID" value="NZ_FTOM01000002.1"/>
</dbReference>
<dbReference type="InterPro" id="IPR028939">
    <property type="entry name" value="P5C_Rdtase_cat_N"/>
</dbReference>
<dbReference type="EMBL" id="FTOM01000002">
    <property type="protein sequence ID" value="SIS69714.1"/>
    <property type="molecule type" value="Genomic_DNA"/>
</dbReference>
<keyword evidence="3 4" id="KW-0560">Oxidoreductase</keyword>
<dbReference type="HAMAP" id="MF_01925">
    <property type="entry name" value="P5C_reductase"/>
    <property type="match status" value="1"/>
</dbReference>
<dbReference type="SUPFAM" id="SSF51735">
    <property type="entry name" value="NAD(P)-binding Rossmann-fold domains"/>
    <property type="match status" value="1"/>
</dbReference>
<evidence type="ECO:0000313" key="10">
    <source>
        <dbReference type="Proteomes" id="UP000186098"/>
    </source>
</evidence>
<comment type="subcellular location">
    <subcellularLocation>
        <location evidence="4">Cytoplasm</location>
    </subcellularLocation>
</comment>
<evidence type="ECO:0000256" key="4">
    <source>
        <dbReference type="HAMAP-Rule" id="MF_01925"/>
    </source>
</evidence>
<evidence type="ECO:0000256" key="1">
    <source>
        <dbReference type="ARBA" id="ARBA00005525"/>
    </source>
</evidence>
<dbReference type="OrthoDB" id="9805754at2"/>
<dbReference type="Gene3D" id="1.10.3730.10">
    <property type="entry name" value="ProC C-terminal domain-like"/>
    <property type="match status" value="1"/>
</dbReference>
<comment type="catalytic activity">
    <reaction evidence="4">
        <text>L-proline + NAD(+) = (S)-1-pyrroline-5-carboxylate + NADH + 2 H(+)</text>
        <dbReference type="Rhea" id="RHEA:14105"/>
        <dbReference type="ChEBI" id="CHEBI:15378"/>
        <dbReference type="ChEBI" id="CHEBI:17388"/>
        <dbReference type="ChEBI" id="CHEBI:57540"/>
        <dbReference type="ChEBI" id="CHEBI:57945"/>
        <dbReference type="ChEBI" id="CHEBI:60039"/>
        <dbReference type="EC" id="1.5.1.2"/>
    </reaction>
</comment>
<feature type="domain" description="Pyrroline-5-carboxylate reductase catalytic N-terminal" evidence="7">
    <location>
        <begin position="14"/>
        <end position="99"/>
    </location>
</feature>
<keyword evidence="4" id="KW-0963">Cytoplasm</keyword>
<comment type="similarity">
    <text evidence="1 4">Belongs to the pyrroline-5-carboxylate reductase family.</text>
</comment>
<dbReference type="GO" id="GO:0055129">
    <property type="term" value="P:L-proline biosynthetic process"/>
    <property type="evidence" value="ECO:0007669"/>
    <property type="project" value="UniProtKB-UniRule"/>
</dbReference>
<gene>
    <name evidence="4" type="primary">proC</name>
    <name evidence="9" type="ORF">SAMN05421795_102646</name>
</gene>
<dbReference type="PANTHER" id="PTHR11645:SF0">
    <property type="entry name" value="PYRROLINE-5-CARBOXYLATE REDUCTASE 3"/>
    <property type="match status" value="1"/>
</dbReference>
<keyword evidence="4" id="KW-0641">Proline biosynthesis</keyword>
<evidence type="ECO:0000259" key="7">
    <source>
        <dbReference type="Pfam" id="PF03807"/>
    </source>
</evidence>
<evidence type="ECO:0000256" key="2">
    <source>
        <dbReference type="ARBA" id="ARBA00022857"/>
    </source>
</evidence>
<keyword evidence="10" id="KW-1185">Reference proteome</keyword>
<evidence type="ECO:0000313" key="9">
    <source>
        <dbReference type="EMBL" id="SIS69714.1"/>
    </source>
</evidence>
<feature type="domain" description="Pyrroline-5-carboxylate reductase dimerisation" evidence="8">
    <location>
        <begin position="163"/>
        <end position="269"/>
    </location>
</feature>
<reference evidence="10" key="1">
    <citation type="submission" date="2017-01" db="EMBL/GenBank/DDBJ databases">
        <authorList>
            <person name="Varghese N."/>
            <person name="Submissions S."/>
        </authorList>
    </citation>
    <scope>NUCLEOTIDE SEQUENCE [LARGE SCALE GENOMIC DNA]</scope>
    <source>
        <strain evidence="10">DSM 18714</strain>
    </source>
</reference>
<dbReference type="InterPro" id="IPR008927">
    <property type="entry name" value="6-PGluconate_DH-like_C_sf"/>
</dbReference>
<dbReference type="Pfam" id="PF03807">
    <property type="entry name" value="F420_oxidored"/>
    <property type="match status" value="1"/>
</dbReference>
<comment type="pathway">
    <text evidence="4">Amino-acid biosynthesis; L-proline biosynthesis; L-proline from L-glutamate 5-semialdehyde: step 1/1.</text>
</comment>
<dbReference type="EC" id="1.5.1.2" evidence="4 5"/>
<dbReference type="UniPathway" id="UPA00098">
    <property type="reaction ID" value="UER00361"/>
</dbReference>
<dbReference type="STRING" id="407234.SAMN05421795_102646"/>
<evidence type="ECO:0000256" key="3">
    <source>
        <dbReference type="ARBA" id="ARBA00023002"/>
    </source>
</evidence>
<sequence>MTDLAVLEQGGLVLVGCGKMGSALLAGWLKGGVRPADVWVIEPNPSDWLRAQGVHLNAGLPDAPKVVVLAVKPQMMGAALPDLAARGMGGALVVSIAAGTTLATFEAALGAGTRLVRAMPNTPAAIGRGITAICANAQATPADLDLAEALLCAVGQVVRLEGEHQMDAVTAVSGSGPAYVFHLIETLAAAAEAEGLPPDLAAQLAQATVAGAGALAETAQESPAQLRVNVTSPGGTTAAGLAVLMDPDTGFPALVRRAVHAAAERGRELGRG</sequence>
<keyword evidence="4" id="KW-0028">Amino-acid biosynthesis</keyword>
<feature type="binding site" evidence="6">
    <location>
        <begin position="70"/>
        <end position="73"/>
    </location>
    <ligand>
        <name>NADP(+)</name>
        <dbReference type="ChEBI" id="CHEBI:58349"/>
    </ligand>
</feature>
<dbReference type="NCBIfam" id="TIGR00112">
    <property type="entry name" value="proC"/>
    <property type="match status" value="1"/>
</dbReference>
<dbReference type="InterPro" id="IPR000304">
    <property type="entry name" value="Pyrroline-COOH_reductase"/>
</dbReference>
<dbReference type="Proteomes" id="UP000186098">
    <property type="component" value="Unassembled WGS sequence"/>
</dbReference>
<dbReference type="Gene3D" id="3.40.50.720">
    <property type="entry name" value="NAD(P)-binding Rossmann-like Domain"/>
    <property type="match status" value="1"/>
</dbReference>
<proteinExistence type="inferred from homology"/>
<evidence type="ECO:0000256" key="5">
    <source>
        <dbReference type="NCBIfam" id="TIGR00112"/>
    </source>
</evidence>
<evidence type="ECO:0000259" key="8">
    <source>
        <dbReference type="Pfam" id="PF14748"/>
    </source>
</evidence>
<evidence type="ECO:0000256" key="6">
    <source>
        <dbReference type="PIRSR" id="PIRSR000193-1"/>
    </source>
</evidence>
<dbReference type="AlphaFoldDB" id="A0A1N7L7A7"/>
<dbReference type="FunFam" id="1.10.3730.10:FF:000001">
    <property type="entry name" value="Pyrroline-5-carboxylate reductase"/>
    <property type="match status" value="1"/>
</dbReference>
<keyword evidence="2 4" id="KW-0521">NADP</keyword>
<comment type="catalytic activity">
    <reaction evidence="4">
        <text>L-proline + NADP(+) = (S)-1-pyrroline-5-carboxylate + NADPH + 2 H(+)</text>
        <dbReference type="Rhea" id="RHEA:14109"/>
        <dbReference type="ChEBI" id="CHEBI:15378"/>
        <dbReference type="ChEBI" id="CHEBI:17388"/>
        <dbReference type="ChEBI" id="CHEBI:57783"/>
        <dbReference type="ChEBI" id="CHEBI:58349"/>
        <dbReference type="ChEBI" id="CHEBI:60039"/>
        <dbReference type="EC" id="1.5.1.2"/>
    </reaction>
</comment>
<accession>A0A1N7L7A7</accession>
<dbReference type="Pfam" id="PF14748">
    <property type="entry name" value="P5CR_dimer"/>
    <property type="match status" value="1"/>
</dbReference>
<dbReference type="GO" id="GO:0004735">
    <property type="term" value="F:pyrroline-5-carboxylate reductase activity"/>
    <property type="evidence" value="ECO:0007669"/>
    <property type="project" value="UniProtKB-UniRule"/>
</dbReference>
<dbReference type="InterPro" id="IPR029036">
    <property type="entry name" value="P5CR_dimer"/>
</dbReference>
<protein>
    <recommendedName>
        <fullName evidence="4 5">Pyrroline-5-carboxylate reductase</fullName>
        <shortName evidence="4">P5C reductase</shortName>
        <shortName evidence="4">P5CR</shortName>
        <ecNumber evidence="4 5">1.5.1.2</ecNumber>
    </recommendedName>
    <alternativeName>
        <fullName evidence="4">PCA reductase</fullName>
    </alternativeName>
</protein>
<organism evidence="9 10">
    <name type="scientific">Phaeovulum vinaykumarii</name>
    <dbReference type="NCBI Taxonomy" id="407234"/>
    <lineage>
        <taxon>Bacteria</taxon>
        <taxon>Pseudomonadati</taxon>
        <taxon>Pseudomonadota</taxon>
        <taxon>Alphaproteobacteria</taxon>
        <taxon>Rhodobacterales</taxon>
        <taxon>Paracoccaceae</taxon>
        <taxon>Phaeovulum</taxon>
    </lineage>
</organism>
<dbReference type="PIRSF" id="PIRSF000193">
    <property type="entry name" value="Pyrrol-5-carb_rd"/>
    <property type="match status" value="1"/>
</dbReference>
<dbReference type="GO" id="GO:0005737">
    <property type="term" value="C:cytoplasm"/>
    <property type="evidence" value="ECO:0007669"/>
    <property type="project" value="UniProtKB-SubCell"/>
</dbReference>
<dbReference type="SUPFAM" id="SSF48179">
    <property type="entry name" value="6-phosphogluconate dehydrogenase C-terminal domain-like"/>
    <property type="match status" value="1"/>
</dbReference>
<dbReference type="InterPro" id="IPR036291">
    <property type="entry name" value="NAD(P)-bd_dom_sf"/>
</dbReference>
<feature type="binding site" evidence="6">
    <location>
        <position position="57"/>
    </location>
    <ligand>
        <name>NADPH</name>
        <dbReference type="ChEBI" id="CHEBI:57783"/>
    </ligand>
</feature>
<comment type="function">
    <text evidence="4">Catalyzes the reduction of 1-pyrroline-5-carboxylate (PCA) to L-proline.</text>
</comment>
<dbReference type="PANTHER" id="PTHR11645">
    <property type="entry name" value="PYRROLINE-5-CARBOXYLATE REDUCTASE"/>
    <property type="match status" value="1"/>
</dbReference>
<name>A0A1N7L7A7_9RHOB</name>